<evidence type="ECO:0000256" key="1">
    <source>
        <dbReference type="ARBA" id="ARBA00023125"/>
    </source>
</evidence>
<dbReference type="InterPro" id="IPR001387">
    <property type="entry name" value="Cro/C1-type_HTH"/>
</dbReference>
<organism evidence="3 4">
    <name type="scientific">Candidatus Kerfeldbacteria bacterium RIFCSPLOWO2_01_FULL_48_11</name>
    <dbReference type="NCBI Taxonomy" id="1798543"/>
    <lineage>
        <taxon>Bacteria</taxon>
        <taxon>Candidatus Kerfeldiibacteriota</taxon>
    </lineage>
</organism>
<evidence type="ECO:0000259" key="2">
    <source>
        <dbReference type="PROSITE" id="PS50943"/>
    </source>
</evidence>
<dbReference type="SUPFAM" id="SSF47413">
    <property type="entry name" value="lambda repressor-like DNA-binding domains"/>
    <property type="match status" value="1"/>
</dbReference>
<dbReference type="AlphaFoldDB" id="A0A1G2B4E7"/>
<dbReference type="GO" id="GO:0003677">
    <property type="term" value="F:DNA binding"/>
    <property type="evidence" value="ECO:0007669"/>
    <property type="project" value="UniProtKB-KW"/>
</dbReference>
<dbReference type="Proteomes" id="UP000179164">
    <property type="component" value="Unassembled WGS sequence"/>
</dbReference>
<dbReference type="PROSITE" id="PS50943">
    <property type="entry name" value="HTH_CROC1"/>
    <property type="match status" value="1"/>
</dbReference>
<dbReference type="InterPro" id="IPR010982">
    <property type="entry name" value="Lambda_DNA-bd_dom_sf"/>
</dbReference>
<dbReference type="PANTHER" id="PTHR46558:SF11">
    <property type="entry name" value="HTH-TYPE TRANSCRIPTIONAL REGULATOR XRE"/>
    <property type="match status" value="1"/>
</dbReference>
<gene>
    <name evidence="3" type="ORF">A2898_02130</name>
</gene>
<dbReference type="PANTHER" id="PTHR46558">
    <property type="entry name" value="TRACRIPTIONAL REGULATORY PROTEIN-RELATED-RELATED"/>
    <property type="match status" value="1"/>
</dbReference>
<dbReference type="EMBL" id="MHKE01000012">
    <property type="protein sequence ID" value="OGY84042.1"/>
    <property type="molecule type" value="Genomic_DNA"/>
</dbReference>
<dbReference type="CDD" id="cd00093">
    <property type="entry name" value="HTH_XRE"/>
    <property type="match status" value="1"/>
</dbReference>
<keyword evidence="1" id="KW-0238">DNA-binding</keyword>
<proteinExistence type="predicted"/>
<reference evidence="3 4" key="1">
    <citation type="journal article" date="2016" name="Nat. Commun.">
        <title>Thousands of microbial genomes shed light on interconnected biogeochemical processes in an aquifer system.</title>
        <authorList>
            <person name="Anantharaman K."/>
            <person name="Brown C.T."/>
            <person name="Hug L.A."/>
            <person name="Sharon I."/>
            <person name="Castelle C.J."/>
            <person name="Probst A.J."/>
            <person name="Thomas B.C."/>
            <person name="Singh A."/>
            <person name="Wilkins M.J."/>
            <person name="Karaoz U."/>
            <person name="Brodie E.L."/>
            <person name="Williams K.H."/>
            <person name="Hubbard S.S."/>
            <person name="Banfield J.F."/>
        </authorList>
    </citation>
    <scope>NUCLEOTIDE SEQUENCE [LARGE SCALE GENOMIC DNA]</scope>
</reference>
<comment type="caution">
    <text evidence="3">The sequence shown here is derived from an EMBL/GenBank/DDBJ whole genome shotgun (WGS) entry which is preliminary data.</text>
</comment>
<accession>A0A1G2B4E7</accession>
<sequence>MEKTANRLRELRKVRGQTQEEMAKDLGVTRQTVISIEKGEYIPSTTLALKIARLLKKPVEDIFWLE</sequence>
<protein>
    <submittedName>
        <fullName evidence="3">Transcriptional regulator</fullName>
    </submittedName>
</protein>
<dbReference type="STRING" id="1798543.A2898_02130"/>
<dbReference type="Gene3D" id="1.10.260.40">
    <property type="entry name" value="lambda repressor-like DNA-binding domains"/>
    <property type="match status" value="1"/>
</dbReference>
<evidence type="ECO:0000313" key="3">
    <source>
        <dbReference type="EMBL" id="OGY84042.1"/>
    </source>
</evidence>
<dbReference type="Pfam" id="PF01381">
    <property type="entry name" value="HTH_3"/>
    <property type="match status" value="1"/>
</dbReference>
<dbReference type="SMART" id="SM00530">
    <property type="entry name" value="HTH_XRE"/>
    <property type="match status" value="1"/>
</dbReference>
<name>A0A1G2B4E7_9BACT</name>
<feature type="domain" description="HTH cro/C1-type" evidence="2">
    <location>
        <begin position="8"/>
        <end position="62"/>
    </location>
</feature>
<evidence type="ECO:0000313" key="4">
    <source>
        <dbReference type="Proteomes" id="UP000179164"/>
    </source>
</evidence>